<protein>
    <submittedName>
        <fullName evidence="2">Cupin domain-containing protein</fullName>
    </submittedName>
</protein>
<dbReference type="Gene3D" id="2.60.120.10">
    <property type="entry name" value="Jelly Rolls"/>
    <property type="match status" value="1"/>
</dbReference>
<dbReference type="Proteomes" id="UP000437709">
    <property type="component" value="Unassembled WGS sequence"/>
</dbReference>
<comment type="caution">
    <text evidence="2">The sequence shown here is derived from an EMBL/GenBank/DDBJ whole genome shotgun (WGS) entry which is preliminary data.</text>
</comment>
<name>A0A6N7ECM4_9MICO</name>
<dbReference type="RefSeq" id="WP_152195845.1">
    <property type="nucleotide sequence ID" value="NZ_VUKD01000004.1"/>
</dbReference>
<dbReference type="PANTHER" id="PTHR36440:SF1">
    <property type="entry name" value="PUTATIVE (AFU_ORTHOLOGUE AFUA_8G07350)-RELATED"/>
    <property type="match status" value="1"/>
</dbReference>
<dbReference type="PANTHER" id="PTHR36440">
    <property type="entry name" value="PUTATIVE (AFU_ORTHOLOGUE AFUA_8G07350)-RELATED"/>
    <property type="match status" value="1"/>
</dbReference>
<reference evidence="2 3" key="1">
    <citation type="submission" date="2019-10" db="EMBL/GenBank/DDBJ databases">
        <title>Georgenia wutianyii sp. nov. and Georgenia yuyongxinii sp. nov. isolated from plateau pika (Ochotona curzoniae) in the Qinghai-Tibet plateau of China.</title>
        <authorList>
            <person name="Tian Z."/>
        </authorList>
    </citation>
    <scope>NUCLEOTIDE SEQUENCE [LARGE SCALE GENOMIC DNA]</scope>
    <source>
        <strain evidence="2 3">JCM 19765</strain>
    </source>
</reference>
<dbReference type="Pfam" id="PF07883">
    <property type="entry name" value="Cupin_2"/>
    <property type="match status" value="1"/>
</dbReference>
<proteinExistence type="predicted"/>
<dbReference type="InterPro" id="IPR013096">
    <property type="entry name" value="Cupin_2"/>
</dbReference>
<accession>A0A6N7ECM4</accession>
<evidence type="ECO:0000313" key="2">
    <source>
        <dbReference type="EMBL" id="MPV36172.1"/>
    </source>
</evidence>
<dbReference type="SUPFAM" id="SSF51182">
    <property type="entry name" value="RmlC-like cupins"/>
    <property type="match status" value="1"/>
</dbReference>
<dbReference type="InterPro" id="IPR014710">
    <property type="entry name" value="RmlC-like_jellyroll"/>
</dbReference>
<dbReference type="InterPro" id="IPR011051">
    <property type="entry name" value="RmlC_Cupin_sf"/>
</dbReference>
<organism evidence="2 3">
    <name type="scientific">Georgenia subflava</name>
    <dbReference type="NCBI Taxonomy" id="1622177"/>
    <lineage>
        <taxon>Bacteria</taxon>
        <taxon>Bacillati</taxon>
        <taxon>Actinomycetota</taxon>
        <taxon>Actinomycetes</taxon>
        <taxon>Micrococcales</taxon>
        <taxon>Bogoriellaceae</taxon>
        <taxon>Georgenia</taxon>
    </lineage>
</organism>
<feature type="domain" description="Cupin type-2" evidence="1">
    <location>
        <begin position="33"/>
        <end position="100"/>
    </location>
</feature>
<dbReference type="EMBL" id="WHPC01000007">
    <property type="protein sequence ID" value="MPV36172.1"/>
    <property type="molecule type" value="Genomic_DNA"/>
</dbReference>
<dbReference type="AlphaFoldDB" id="A0A6N7ECM4"/>
<evidence type="ECO:0000313" key="3">
    <source>
        <dbReference type="Proteomes" id="UP000437709"/>
    </source>
</evidence>
<sequence>MYTLTRAQDQPSTGGRTRQFIGERFGAGVSFYLVDDDPGHGPALHRHPYTETWLVLEGRATITADGQEVDAGPGDIVTVAPRTPHKFVAAGDAPLKMVCIHASPTMVEETLDDDGTGRPVSDGRE</sequence>
<keyword evidence="3" id="KW-1185">Reference proteome</keyword>
<evidence type="ECO:0000259" key="1">
    <source>
        <dbReference type="Pfam" id="PF07883"/>
    </source>
</evidence>
<dbReference type="OrthoDB" id="122936at2"/>
<dbReference type="InterPro" id="IPR053146">
    <property type="entry name" value="QDO-like"/>
</dbReference>
<gene>
    <name evidence="2" type="ORF">GB881_03775</name>
</gene>